<dbReference type="Pfam" id="PF00964">
    <property type="entry name" value="Elicitin"/>
    <property type="match status" value="1"/>
</dbReference>
<dbReference type="EMBL" id="DAKRPA010000110">
    <property type="protein sequence ID" value="DAZ98307.1"/>
    <property type="molecule type" value="Genomic_DNA"/>
</dbReference>
<evidence type="ECO:0000256" key="3">
    <source>
        <dbReference type="ARBA" id="ARBA00022525"/>
    </source>
</evidence>
<evidence type="ECO:0000313" key="9">
    <source>
        <dbReference type="Proteomes" id="UP001146120"/>
    </source>
</evidence>
<evidence type="ECO:0000256" key="1">
    <source>
        <dbReference type="ARBA" id="ARBA00004613"/>
    </source>
</evidence>
<dbReference type="InterPro" id="IPR002200">
    <property type="entry name" value="Elicitin"/>
</dbReference>
<evidence type="ECO:0000256" key="7">
    <source>
        <dbReference type="SAM" id="SignalP"/>
    </source>
</evidence>
<reference evidence="8" key="1">
    <citation type="submission" date="2022-11" db="EMBL/GenBank/DDBJ databases">
        <authorList>
            <person name="Morgan W.R."/>
            <person name="Tartar A."/>
        </authorList>
    </citation>
    <scope>NUCLEOTIDE SEQUENCE</scope>
    <source>
        <strain evidence="8">ARSEF 373</strain>
    </source>
</reference>
<dbReference type="GO" id="GO:0052040">
    <property type="term" value="P:symbiont-mediated perturbation of host programmed cell death"/>
    <property type="evidence" value="ECO:0007669"/>
    <property type="project" value="UniProtKB-KW"/>
</dbReference>
<feature type="chain" id="PRO_5043965814" evidence="7">
    <location>
        <begin position="20"/>
        <end position="220"/>
    </location>
</feature>
<dbReference type="Gene3D" id="1.10.239.10">
    <property type="entry name" value="Elicitin domain"/>
    <property type="match status" value="1"/>
</dbReference>
<keyword evidence="7" id="KW-0732">Signal</keyword>
<accession>A0AAV2YYQ9</accession>
<dbReference type="Proteomes" id="UP001146120">
    <property type="component" value="Unassembled WGS sequence"/>
</dbReference>
<evidence type="ECO:0000256" key="5">
    <source>
        <dbReference type="ARBA" id="ARBA00023157"/>
    </source>
</evidence>
<comment type="similarity">
    <text evidence="2">Belongs to the elicitin family.</text>
</comment>
<protein>
    <submittedName>
        <fullName evidence="8">Uncharacterized protein</fullName>
    </submittedName>
</protein>
<evidence type="ECO:0000256" key="6">
    <source>
        <dbReference type="SAM" id="MobiDB-lite"/>
    </source>
</evidence>
<sequence>MFRSLAFLAVLSTVAAVQAIDECNLDTIYSALFDTVGSACVAETGIDTTSPWSPSPEDITAFCGNANCRTVNQRLHDAYPNDCYISSLDTNLLLGLFGDLPCMANTGNTGTSGNTGTTGTTGNTGATGTTGATGPGVAQTGSGCPDGQYPMSVEGVGTIYCVSGLACAGTESKGVCPGPLLPDLPYGSTCGLVRTNVYGCKPFLDASQTTTSEVKCQRAT</sequence>
<organism evidence="8 9">
    <name type="scientific">Lagenidium giganteum</name>
    <dbReference type="NCBI Taxonomy" id="4803"/>
    <lineage>
        <taxon>Eukaryota</taxon>
        <taxon>Sar</taxon>
        <taxon>Stramenopiles</taxon>
        <taxon>Oomycota</taxon>
        <taxon>Peronosporomycetes</taxon>
        <taxon>Pythiales</taxon>
        <taxon>Pythiaceae</taxon>
    </lineage>
</organism>
<feature type="region of interest" description="Disordered" evidence="6">
    <location>
        <begin position="109"/>
        <end position="139"/>
    </location>
</feature>
<keyword evidence="4" id="KW-0928">Hypersensitive response elicitation</keyword>
<evidence type="ECO:0000256" key="4">
    <source>
        <dbReference type="ARBA" id="ARBA00022978"/>
    </source>
</evidence>
<feature type="signal peptide" evidence="7">
    <location>
        <begin position="1"/>
        <end position="19"/>
    </location>
</feature>
<comment type="caution">
    <text evidence="8">The sequence shown here is derived from an EMBL/GenBank/DDBJ whole genome shotgun (WGS) entry which is preliminary data.</text>
</comment>
<evidence type="ECO:0000256" key="2">
    <source>
        <dbReference type="ARBA" id="ARBA00009544"/>
    </source>
</evidence>
<keyword evidence="9" id="KW-1185">Reference proteome</keyword>
<keyword evidence="3" id="KW-0964">Secreted</keyword>
<keyword evidence="5" id="KW-1015">Disulfide bond</keyword>
<proteinExistence type="inferred from homology"/>
<gene>
    <name evidence="8" type="ORF">N0F65_008893</name>
</gene>
<dbReference type="AlphaFoldDB" id="A0AAV2YYQ9"/>
<comment type="subcellular location">
    <subcellularLocation>
        <location evidence="1">Secreted</location>
    </subcellularLocation>
</comment>
<dbReference type="SUPFAM" id="SSF48647">
    <property type="entry name" value="Fungal elicitin"/>
    <property type="match status" value="1"/>
</dbReference>
<dbReference type="GO" id="GO:0005576">
    <property type="term" value="C:extracellular region"/>
    <property type="evidence" value="ECO:0007669"/>
    <property type="project" value="UniProtKB-SubCell"/>
</dbReference>
<name>A0AAV2YYQ9_9STRA</name>
<reference evidence="8" key="2">
    <citation type="journal article" date="2023" name="Microbiol Resour">
        <title>Decontamination and Annotation of the Draft Genome Sequence of the Oomycete Lagenidium giganteum ARSEF 373.</title>
        <authorList>
            <person name="Morgan W.R."/>
            <person name="Tartar A."/>
        </authorList>
    </citation>
    <scope>NUCLEOTIDE SEQUENCE</scope>
    <source>
        <strain evidence="8">ARSEF 373</strain>
    </source>
</reference>
<dbReference type="InterPro" id="IPR036470">
    <property type="entry name" value="Elicitin_sf"/>
</dbReference>
<evidence type="ECO:0000313" key="8">
    <source>
        <dbReference type="EMBL" id="DAZ98307.1"/>
    </source>
</evidence>